<protein>
    <submittedName>
        <fullName evidence="2">Glycosyl hydrolase, BNR repeat</fullName>
    </submittedName>
</protein>
<feature type="region of interest" description="Disordered" evidence="1">
    <location>
        <begin position="179"/>
        <end position="198"/>
    </location>
</feature>
<dbReference type="Gene3D" id="2.130.10.10">
    <property type="entry name" value="YVTN repeat-like/Quinoprotein amine dehydrogenase"/>
    <property type="match status" value="1"/>
</dbReference>
<sequence length="446" mass="50433">MWVGSDDGLVHITKDGGQSWKNITPSGMPEWSMINSIEPSAFDEGTCCVAATRYKLGDFRPYLYKTTDYGKTWSKITNGINNEHFTRVVREDPKRKGLLYAGTETGMYISFDDGQNWSPFQLNLPIVPITDLTIKDNNLIVATQGRSLWIVDDLTVLHQMDNSKKNMASVLYRPKDAYRTKGSVSKEPSKTEGQNHPNGVVTHFYLKNLSEKDSISITYTAMAGDTLASYNNKSEEKDKKLEVKKGGNTHVWDTRGKGAKAMPGQYKVSLDVNGNSTSQTFNIIPDPRAEVSVADMQKQFDFITDINATIEKAHQSIKNIRKINAQLDAFTKQYKGNEQTKDLVEKVKKMKEKFSEVEKALYQTKNRSNQDPLNFPVRLNNKLGHLNSLVAIDDFPPTEQDVAVKNELTGQIDKQLKVFNTLVNKEIEEFNSAFNNLKLKYLFVED</sequence>
<dbReference type="SUPFAM" id="SSF110296">
    <property type="entry name" value="Oligoxyloglucan reducing end-specific cellobiohydrolase"/>
    <property type="match status" value="1"/>
</dbReference>
<accession>A0A3B0TT03</accession>
<evidence type="ECO:0000313" key="2">
    <source>
        <dbReference type="EMBL" id="VAW15369.1"/>
    </source>
</evidence>
<dbReference type="GO" id="GO:0016787">
    <property type="term" value="F:hydrolase activity"/>
    <property type="evidence" value="ECO:0007669"/>
    <property type="project" value="UniProtKB-KW"/>
</dbReference>
<dbReference type="InterPro" id="IPR002860">
    <property type="entry name" value="BNR_rpt"/>
</dbReference>
<dbReference type="InterPro" id="IPR015943">
    <property type="entry name" value="WD40/YVTN_repeat-like_dom_sf"/>
</dbReference>
<reference evidence="2" key="1">
    <citation type="submission" date="2018-06" db="EMBL/GenBank/DDBJ databases">
        <authorList>
            <person name="Zhirakovskaya E."/>
        </authorList>
    </citation>
    <scope>NUCLEOTIDE SEQUENCE</scope>
</reference>
<dbReference type="EMBL" id="UOEL01000125">
    <property type="protein sequence ID" value="VAW15369.1"/>
    <property type="molecule type" value="Genomic_DNA"/>
</dbReference>
<dbReference type="CDD" id="cd15482">
    <property type="entry name" value="Sialidase_non-viral"/>
    <property type="match status" value="1"/>
</dbReference>
<dbReference type="Pfam" id="PF02012">
    <property type="entry name" value="BNR"/>
    <property type="match status" value="1"/>
</dbReference>
<dbReference type="AlphaFoldDB" id="A0A3B0TT03"/>
<keyword evidence="2" id="KW-0378">Hydrolase</keyword>
<proteinExistence type="predicted"/>
<organism evidence="2">
    <name type="scientific">hydrothermal vent metagenome</name>
    <dbReference type="NCBI Taxonomy" id="652676"/>
    <lineage>
        <taxon>unclassified sequences</taxon>
        <taxon>metagenomes</taxon>
        <taxon>ecological metagenomes</taxon>
    </lineage>
</organism>
<gene>
    <name evidence="2" type="ORF">MNBD_BACTEROID03-845</name>
</gene>
<evidence type="ECO:0000256" key="1">
    <source>
        <dbReference type="SAM" id="MobiDB-lite"/>
    </source>
</evidence>
<name>A0A3B0TT03_9ZZZZ</name>